<dbReference type="RefSeq" id="WP_072909650.1">
    <property type="nucleotide sequence ID" value="NZ_FQZT01000015.1"/>
</dbReference>
<proteinExistence type="inferred from homology"/>
<organism evidence="9 10">
    <name type="scientific">Malonomonas rubra DSM 5091</name>
    <dbReference type="NCBI Taxonomy" id="1122189"/>
    <lineage>
        <taxon>Bacteria</taxon>
        <taxon>Pseudomonadati</taxon>
        <taxon>Thermodesulfobacteriota</taxon>
        <taxon>Desulfuromonadia</taxon>
        <taxon>Desulfuromonadales</taxon>
        <taxon>Geopsychrobacteraceae</taxon>
        <taxon>Malonomonas</taxon>
    </lineage>
</organism>
<dbReference type="Gene3D" id="3.40.50.1390">
    <property type="entry name" value="Resolvase, N-terminal catalytic domain"/>
    <property type="match status" value="1"/>
</dbReference>
<dbReference type="InterPro" id="IPR006118">
    <property type="entry name" value="Recombinase_CS"/>
</dbReference>
<dbReference type="PROSITE" id="PS00397">
    <property type="entry name" value="RECOMBINASES_1"/>
    <property type="match status" value="1"/>
</dbReference>
<dbReference type="PANTHER" id="PTHR30461">
    <property type="entry name" value="DNA-INVERTASE FROM LAMBDOID PROPHAGE"/>
    <property type="match status" value="1"/>
</dbReference>
<dbReference type="PANTHER" id="PTHR30461:SF26">
    <property type="entry name" value="RESOLVASE HOMOLOG YNEB"/>
    <property type="match status" value="1"/>
</dbReference>
<keyword evidence="2" id="KW-0229">DNA integration</keyword>
<dbReference type="OrthoDB" id="9797501at2"/>
<dbReference type="GO" id="GO:0015074">
    <property type="term" value="P:DNA integration"/>
    <property type="evidence" value="ECO:0007669"/>
    <property type="project" value="UniProtKB-KW"/>
</dbReference>
<dbReference type="InterPro" id="IPR006120">
    <property type="entry name" value="Resolvase_HTH_dom"/>
</dbReference>
<dbReference type="PROSITE" id="PS51736">
    <property type="entry name" value="RECOMBINASES_3"/>
    <property type="match status" value="1"/>
</dbReference>
<keyword evidence="10" id="KW-1185">Reference proteome</keyword>
<dbReference type="InterPro" id="IPR050639">
    <property type="entry name" value="SSR_resolvase"/>
</dbReference>
<dbReference type="GO" id="GO:0000150">
    <property type="term" value="F:DNA strand exchange activity"/>
    <property type="evidence" value="ECO:0007669"/>
    <property type="project" value="UniProtKB-KW"/>
</dbReference>
<dbReference type="CDD" id="cd03768">
    <property type="entry name" value="SR_ResInv"/>
    <property type="match status" value="1"/>
</dbReference>
<dbReference type="SUPFAM" id="SSF53041">
    <property type="entry name" value="Resolvase-like"/>
    <property type="match status" value="1"/>
</dbReference>
<dbReference type="Pfam" id="PF00239">
    <property type="entry name" value="Resolvase"/>
    <property type="match status" value="1"/>
</dbReference>
<dbReference type="InterPro" id="IPR036162">
    <property type="entry name" value="Resolvase-like_N_sf"/>
</dbReference>
<comment type="similarity">
    <text evidence="1">Belongs to the site-specific recombinase resolvase family.</text>
</comment>
<protein>
    <submittedName>
        <fullName evidence="9">Site-specific DNA recombinase</fullName>
    </submittedName>
</protein>
<dbReference type="SUPFAM" id="SSF46689">
    <property type="entry name" value="Homeodomain-like"/>
    <property type="match status" value="1"/>
</dbReference>
<dbReference type="SMART" id="SM00857">
    <property type="entry name" value="Resolvase"/>
    <property type="match status" value="1"/>
</dbReference>
<dbReference type="PROSITE" id="PS00398">
    <property type="entry name" value="RECOMBINASES_2"/>
    <property type="match status" value="1"/>
</dbReference>
<dbReference type="EMBL" id="FQZT01000015">
    <property type="protein sequence ID" value="SHJ76179.1"/>
    <property type="molecule type" value="Genomic_DNA"/>
</dbReference>
<reference evidence="9 10" key="1">
    <citation type="submission" date="2016-11" db="EMBL/GenBank/DDBJ databases">
        <authorList>
            <person name="Jaros S."/>
            <person name="Januszkiewicz K."/>
            <person name="Wedrychowicz H."/>
        </authorList>
    </citation>
    <scope>NUCLEOTIDE SEQUENCE [LARGE SCALE GENOMIC DNA]</scope>
    <source>
        <strain evidence="9 10">DSM 5091</strain>
    </source>
</reference>
<dbReference type="InterPro" id="IPR006119">
    <property type="entry name" value="Resolv_N"/>
</dbReference>
<evidence type="ECO:0000256" key="1">
    <source>
        <dbReference type="ARBA" id="ARBA00009913"/>
    </source>
</evidence>
<keyword evidence="4" id="KW-0238">DNA-binding</keyword>
<evidence type="ECO:0000259" key="8">
    <source>
        <dbReference type="PROSITE" id="PS51736"/>
    </source>
</evidence>
<evidence type="ECO:0000256" key="3">
    <source>
        <dbReference type="ARBA" id="ARBA00023100"/>
    </source>
</evidence>
<dbReference type="Proteomes" id="UP000184171">
    <property type="component" value="Unassembled WGS sequence"/>
</dbReference>
<accession>A0A1M6LYB5</accession>
<dbReference type="GO" id="GO:0003677">
    <property type="term" value="F:DNA binding"/>
    <property type="evidence" value="ECO:0007669"/>
    <property type="project" value="UniProtKB-KW"/>
</dbReference>
<dbReference type="Pfam" id="PF02796">
    <property type="entry name" value="HTH_7"/>
    <property type="match status" value="1"/>
</dbReference>
<dbReference type="Gene3D" id="1.10.10.60">
    <property type="entry name" value="Homeodomain-like"/>
    <property type="match status" value="1"/>
</dbReference>
<name>A0A1M6LYB5_MALRU</name>
<evidence type="ECO:0000313" key="9">
    <source>
        <dbReference type="EMBL" id="SHJ76179.1"/>
    </source>
</evidence>
<dbReference type="AlphaFoldDB" id="A0A1M6LYB5"/>
<sequence length="197" mass="22332">MTNGQRVGYARVSTTGQDLSLQKDRLADCDKIFEEKASDARGTVRPALEEAMNYVRDGDVFVVTKLDRLARSVLELMQITQVLQDKQCDLQVLDQELDTSTPTGRLIFHVLAVIGEFERELITERAREGRERAMAAGVKFGRKPKLSKRKEQELLELLDSVVISKEELARQFNVSRATVYRLAAKLDKEFEEQAQAS</sequence>
<gene>
    <name evidence="9" type="ORF">SAMN02745165_03104</name>
</gene>
<feature type="active site" description="O-(5'-phospho-DNA)-serine intermediate" evidence="6 7">
    <location>
        <position position="13"/>
    </location>
</feature>
<feature type="domain" description="Resolvase/invertase-type recombinase catalytic" evidence="8">
    <location>
        <begin position="5"/>
        <end position="137"/>
    </location>
</feature>
<evidence type="ECO:0000256" key="2">
    <source>
        <dbReference type="ARBA" id="ARBA00022908"/>
    </source>
</evidence>
<keyword evidence="3" id="KW-0230">DNA invertase</keyword>
<evidence type="ECO:0000256" key="6">
    <source>
        <dbReference type="PIRSR" id="PIRSR606118-50"/>
    </source>
</evidence>
<dbReference type="InterPro" id="IPR009057">
    <property type="entry name" value="Homeodomain-like_sf"/>
</dbReference>
<dbReference type="FunFam" id="3.40.50.1390:FF:000001">
    <property type="entry name" value="DNA recombinase"/>
    <property type="match status" value="1"/>
</dbReference>
<evidence type="ECO:0000256" key="5">
    <source>
        <dbReference type="ARBA" id="ARBA00023172"/>
    </source>
</evidence>
<dbReference type="CDD" id="cd00569">
    <property type="entry name" value="HTH_Hin_like"/>
    <property type="match status" value="1"/>
</dbReference>
<keyword evidence="5" id="KW-0233">DNA recombination</keyword>
<evidence type="ECO:0000313" key="10">
    <source>
        <dbReference type="Proteomes" id="UP000184171"/>
    </source>
</evidence>
<evidence type="ECO:0000256" key="4">
    <source>
        <dbReference type="ARBA" id="ARBA00023125"/>
    </source>
</evidence>
<evidence type="ECO:0000256" key="7">
    <source>
        <dbReference type="PROSITE-ProRule" id="PRU10137"/>
    </source>
</evidence>